<dbReference type="PROSITE" id="PS50043">
    <property type="entry name" value="HTH_LUXR_2"/>
    <property type="match status" value="1"/>
</dbReference>
<organism evidence="4 5">
    <name type="scientific">Kribbella amoyensis</name>
    <dbReference type="NCBI Taxonomy" id="996641"/>
    <lineage>
        <taxon>Bacteria</taxon>
        <taxon>Bacillati</taxon>
        <taxon>Actinomycetota</taxon>
        <taxon>Actinomycetes</taxon>
        <taxon>Propionibacteriales</taxon>
        <taxon>Kribbellaceae</taxon>
        <taxon>Kribbella</taxon>
    </lineage>
</organism>
<evidence type="ECO:0000256" key="1">
    <source>
        <dbReference type="ARBA" id="ARBA00022741"/>
    </source>
</evidence>
<reference evidence="4 5" key="1">
    <citation type="submission" date="2019-06" db="EMBL/GenBank/DDBJ databases">
        <title>Sequencing the genomes of 1000 actinobacteria strains.</title>
        <authorList>
            <person name="Klenk H.-P."/>
        </authorList>
    </citation>
    <scope>NUCLEOTIDE SEQUENCE [LARGE SCALE GENOMIC DNA]</scope>
    <source>
        <strain evidence="4 5">DSM 24683</strain>
    </source>
</reference>
<dbReference type="InterPro" id="IPR016032">
    <property type="entry name" value="Sig_transdc_resp-reg_C-effctor"/>
</dbReference>
<dbReference type="RefSeq" id="WP_145814240.1">
    <property type="nucleotide sequence ID" value="NZ_VIVK01000003.1"/>
</dbReference>
<dbReference type="SMART" id="SM00421">
    <property type="entry name" value="HTH_LUXR"/>
    <property type="match status" value="1"/>
</dbReference>
<evidence type="ECO:0000313" key="4">
    <source>
        <dbReference type="EMBL" id="TWD73026.1"/>
    </source>
</evidence>
<dbReference type="InterPro" id="IPR036388">
    <property type="entry name" value="WH-like_DNA-bd_sf"/>
</dbReference>
<keyword evidence="1" id="KW-0547">Nucleotide-binding</keyword>
<dbReference type="PRINTS" id="PR00038">
    <property type="entry name" value="HTHLUXR"/>
</dbReference>
<keyword evidence="5" id="KW-1185">Reference proteome</keyword>
<dbReference type="GO" id="GO:0006355">
    <property type="term" value="P:regulation of DNA-templated transcription"/>
    <property type="evidence" value="ECO:0007669"/>
    <property type="project" value="InterPro"/>
</dbReference>
<dbReference type="GO" id="GO:0005524">
    <property type="term" value="F:ATP binding"/>
    <property type="evidence" value="ECO:0007669"/>
    <property type="project" value="UniProtKB-KW"/>
</dbReference>
<dbReference type="GO" id="GO:0004016">
    <property type="term" value="F:adenylate cyclase activity"/>
    <property type="evidence" value="ECO:0007669"/>
    <property type="project" value="TreeGrafter"/>
</dbReference>
<dbReference type="PROSITE" id="PS00622">
    <property type="entry name" value="HTH_LUXR_1"/>
    <property type="match status" value="1"/>
</dbReference>
<dbReference type="GO" id="GO:0003677">
    <property type="term" value="F:DNA binding"/>
    <property type="evidence" value="ECO:0007669"/>
    <property type="project" value="InterPro"/>
</dbReference>
<dbReference type="Gene3D" id="3.40.50.300">
    <property type="entry name" value="P-loop containing nucleotide triphosphate hydrolases"/>
    <property type="match status" value="1"/>
</dbReference>
<protein>
    <submittedName>
        <fullName evidence="4">Putative ATPase</fullName>
    </submittedName>
</protein>
<dbReference type="Pfam" id="PF13191">
    <property type="entry name" value="AAA_16"/>
    <property type="match status" value="1"/>
</dbReference>
<dbReference type="Proteomes" id="UP000318380">
    <property type="component" value="Unassembled WGS sequence"/>
</dbReference>
<proteinExistence type="predicted"/>
<accession>A0A561B2E0</accession>
<evidence type="ECO:0000256" key="2">
    <source>
        <dbReference type="ARBA" id="ARBA00022840"/>
    </source>
</evidence>
<evidence type="ECO:0000313" key="5">
    <source>
        <dbReference type="Proteomes" id="UP000318380"/>
    </source>
</evidence>
<feature type="domain" description="HTH luxR-type" evidence="3">
    <location>
        <begin position="882"/>
        <end position="947"/>
    </location>
</feature>
<dbReference type="GO" id="GO:0005737">
    <property type="term" value="C:cytoplasm"/>
    <property type="evidence" value="ECO:0007669"/>
    <property type="project" value="TreeGrafter"/>
</dbReference>
<dbReference type="OrthoDB" id="5476461at2"/>
<dbReference type="PANTHER" id="PTHR16305">
    <property type="entry name" value="TESTICULAR SOLUBLE ADENYLYL CYCLASE"/>
    <property type="match status" value="1"/>
</dbReference>
<sequence>MPSGCPDRSGLVGRHSELELLQATVRDTPSLALVEGEAGVGKSRLVRELTSRLTEVRTLVGQCEQLQEPLPLSPLLDAFRQTGDRIGGTRTLNPVIGALAPLLPEIADLLPAPPPVLTDLGADRHRVFRAAVALLEHFGPLVLVLEDLHWADTVTLDFLAFLSAHLPPRLAVILTGRIETERLPIREALARASSGAARIVRLSPLNRTEVAELAGGILTTEPAPDFTDRLYDWTGGIPFVVEEVLRTFMESAGTELPGGPETLDDLAAPTVLRDVVVQRLLSLDEEAREVLHAAAVIGLVADDRLLAAVTGRDAAGIARALARAQALGLLHEEDGTSRFRHALARQVVYESTPAPERRWLHLRTAQALESESPPAARLAHHYRQAGRRTEFVAWAEVAADTALAHGNDAAAARFLVMALGADGLAADVRVRLAVALGRAAVDGLAHTEAQPIVARLLETEQLPAAVRGELRFAYGRLLRQSGDARAGYLEIEKAVGDLADEPALLGRALAVLAAPETVTDRHLRDHEARCDEAAVAARRSGDRGVDIAVRITRAGLLLEQGQPESWPLIEDLLGGDLPASYREHARACLNWAQAALHIGRLDRAEALLTEGRQVADRAEYLRLADVADLVTAAVEHAAGRWDGLIDRVRRLGGADATFGAASLDSHLLHGCLLAAIGPAEEAADRFTEVIAVADRVGAVWPLISARTAMSRLLLTLDDPLGAAEHAYAAVADARAKGNWAWGAAPVLSLADALNAQGRAAEVAELVDELAVGLDGTDAPRAETALLIARAVLASNHDAEIADALLETARAAAASAGLRYDEAQAAERLGLGRCERGDARGGADLEAALRLYGALPAARDVARVCRSMRQHGVPIPYPWRGGRPALGGTLSAREYRVAALAAAGRTNQEIATELFLSRRTVESHVSSALRKLGCATRKNLATLLLDDSA</sequence>
<evidence type="ECO:0000259" key="3">
    <source>
        <dbReference type="PROSITE" id="PS50043"/>
    </source>
</evidence>
<dbReference type="SUPFAM" id="SSF46894">
    <property type="entry name" value="C-terminal effector domain of the bipartite response regulators"/>
    <property type="match status" value="1"/>
</dbReference>
<dbReference type="PANTHER" id="PTHR16305:SF35">
    <property type="entry name" value="TRANSCRIPTIONAL ACTIVATOR DOMAIN"/>
    <property type="match status" value="1"/>
</dbReference>
<dbReference type="EMBL" id="VIVK01000003">
    <property type="protein sequence ID" value="TWD73026.1"/>
    <property type="molecule type" value="Genomic_DNA"/>
</dbReference>
<dbReference type="InterPro" id="IPR027417">
    <property type="entry name" value="P-loop_NTPase"/>
</dbReference>
<dbReference type="InterPro" id="IPR041664">
    <property type="entry name" value="AAA_16"/>
</dbReference>
<gene>
    <name evidence="4" type="ORF">FB561_6911</name>
</gene>
<dbReference type="Pfam" id="PF00196">
    <property type="entry name" value="GerE"/>
    <property type="match status" value="1"/>
</dbReference>
<dbReference type="Gene3D" id="1.10.10.10">
    <property type="entry name" value="Winged helix-like DNA-binding domain superfamily/Winged helix DNA-binding domain"/>
    <property type="match status" value="1"/>
</dbReference>
<dbReference type="InterPro" id="IPR000792">
    <property type="entry name" value="Tscrpt_reg_LuxR_C"/>
</dbReference>
<name>A0A561B2E0_9ACTN</name>
<dbReference type="SUPFAM" id="SSF52540">
    <property type="entry name" value="P-loop containing nucleoside triphosphate hydrolases"/>
    <property type="match status" value="1"/>
</dbReference>
<keyword evidence="2" id="KW-0067">ATP-binding</keyword>
<dbReference type="AlphaFoldDB" id="A0A561B2E0"/>
<dbReference type="CDD" id="cd06170">
    <property type="entry name" value="LuxR_C_like"/>
    <property type="match status" value="1"/>
</dbReference>
<comment type="caution">
    <text evidence="4">The sequence shown here is derived from an EMBL/GenBank/DDBJ whole genome shotgun (WGS) entry which is preliminary data.</text>
</comment>